<dbReference type="EMBL" id="WRPP01000005">
    <property type="protein sequence ID" value="MVU80818.1"/>
    <property type="molecule type" value="Genomic_DNA"/>
</dbReference>
<evidence type="ECO:0000256" key="1">
    <source>
        <dbReference type="ARBA" id="ARBA00005381"/>
    </source>
</evidence>
<dbReference type="PANTHER" id="PTHR43081:SF19">
    <property type="entry name" value="PH-SENSITIVE ADENYLATE CYCLASE RV1264"/>
    <property type="match status" value="1"/>
</dbReference>
<dbReference type="GO" id="GO:0004016">
    <property type="term" value="F:adenylate cyclase activity"/>
    <property type="evidence" value="ECO:0007669"/>
    <property type="project" value="UniProtKB-ARBA"/>
</dbReference>
<dbReference type="Pfam" id="PF16701">
    <property type="entry name" value="Ad_Cy_reg"/>
    <property type="match status" value="1"/>
</dbReference>
<dbReference type="SUPFAM" id="SSF55073">
    <property type="entry name" value="Nucleotide cyclase"/>
    <property type="match status" value="1"/>
</dbReference>
<dbReference type="Proteomes" id="UP000466794">
    <property type="component" value="Unassembled WGS sequence"/>
</dbReference>
<evidence type="ECO:0000259" key="2">
    <source>
        <dbReference type="PROSITE" id="PS50125"/>
    </source>
</evidence>
<dbReference type="PROSITE" id="PS50125">
    <property type="entry name" value="GUANYLATE_CYCLASE_2"/>
    <property type="match status" value="1"/>
</dbReference>
<dbReference type="InterPro" id="IPR029787">
    <property type="entry name" value="Nucleotide_cyclase"/>
</dbReference>
<dbReference type="InterPro" id="IPR050697">
    <property type="entry name" value="Adenylyl/Guanylyl_Cyclase_3/4"/>
</dbReference>
<proteinExistence type="inferred from homology"/>
<accession>A0A7K1V3U6</accession>
<organism evidence="3 4">
    <name type="scientific">Nocardia terrae</name>
    <dbReference type="NCBI Taxonomy" id="2675851"/>
    <lineage>
        <taxon>Bacteria</taxon>
        <taxon>Bacillati</taxon>
        <taxon>Actinomycetota</taxon>
        <taxon>Actinomycetes</taxon>
        <taxon>Mycobacteriales</taxon>
        <taxon>Nocardiaceae</taxon>
        <taxon>Nocardia</taxon>
    </lineage>
</organism>
<evidence type="ECO:0000313" key="3">
    <source>
        <dbReference type="EMBL" id="MVU80818.1"/>
    </source>
</evidence>
<comment type="similarity">
    <text evidence="1">Belongs to the adenylyl cyclase class-3 family.</text>
</comment>
<sequence>MKRLGAQRLWPSQSSRPLPALLRSLPYWPSRRRLLRTFASAGLMDGMSSSEARNRESVLLQLVECGAHPTQIIDAARDRRLGHLLLERSLTETGTTYTLSEIAHATGLEQNDISRWFRATGRAASNIDTAAAYGQDDLRLASVLAEYRELGLDEATMFTAARVMGRNTWAVADVAEQLIVERLGDSHDDPKIALRLAHELNRFAEFQTRILAHAVATNIRTILRADATDSTAAGAEPISVCFADLVGFTSLGEHMPPADLGQLADQLDTLTTDIIKPPVRFIKTLGDAVMLVSPDTDALAAVTLDLIRAAARDALPPIHAGIAHGYAVPSGGDWIGRPVNRAARIAAVASPHTVLIDDSSRQQMSGNSIRTTPAGQFGLKGLADPVELFRLSTAISHEQ</sequence>
<reference evidence="3 4" key="1">
    <citation type="submission" date="2019-12" db="EMBL/GenBank/DDBJ databases">
        <title>Nocardia sp. nov. ET3-3 isolated from soil.</title>
        <authorList>
            <person name="Kanchanasin P."/>
            <person name="Tanasupawat S."/>
            <person name="Yuki M."/>
            <person name="Kudo T."/>
        </authorList>
    </citation>
    <scope>NUCLEOTIDE SEQUENCE [LARGE SCALE GENOMIC DNA]</scope>
    <source>
        <strain evidence="3 4">ET3-3</strain>
    </source>
</reference>
<dbReference type="GO" id="GO:0035556">
    <property type="term" value="P:intracellular signal transduction"/>
    <property type="evidence" value="ECO:0007669"/>
    <property type="project" value="InterPro"/>
</dbReference>
<dbReference type="InterPro" id="IPR001054">
    <property type="entry name" value="A/G_cyclase"/>
</dbReference>
<dbReference type="PANTHER" id="PTHR43081">
    <property type="entry name" value="ADENYLATE CYCLASE, TERMINAL-DIFFERENTIATION SPECIFIC-RELATED"/>
    <property type="match status" value="1"/>
</dbReference>
<dbReference type="CDD" id="cd07302">
    <property type="entry name" value="CHD"/>
    <property type="match status" value="1"/>
</dbReference>
<dbReference type="Gene3D" id="3.30.70.1230">
    <property type="entry name" value="Nucleotide cyclase"/>
    <property type="match status" value="1"/>
</dbReference>
<comment type="caution">
    <text evidence="3">The sequence shown here is derived from an EMBL/GenBank/DDBJ whole genome shotgun (WGS) entry which is preliminary data.</text>
</comment>
<dbReference type="AlphaFoldDB" id="A0A7K1V3U6"/>
<protein>
    <submittedName>
        <fullName evidence="3">Adenylate/guanylate cyclase domain-containing protein</fullName>
    </submittedName>
</protein>
<dbReference type="GO" id="GO:0006171">
    <property type="term" value="P:cAMP biosynthetic process"/>
    <property type="evidence" value="ECO:0007669"/>
    <property type="project" value="TreeGrafter"/>
</dbReference>
<feature type="domain" description="Guanylate cyclase" evidence="2">
    <location>
        <begin position="239"/>
        <end position="346"/>
    </location>
</feature>
<evidence type="ECO:0000313" key="4">
    <source>
        <dbReference type="Proteomes" id="UP000466794"/>
    </source>
</evidence>
<dbReference type="InterPro" id="IPR032026">
    <property type="entry name" value="Ad_Cy_reg"/>
</dbReference>
<name>A0A7K1V3U6_9NOCA</name>
<keyword evidence="4" id="KW-1185">Reference proteome</keyword>
<gene>
    <name evidence="3" type="ORF">GPX89_26635</name>
</gene>